<dbReference type="Proteomes" id="UP000278241">
    <property type="component" value="Unassembled WGS sequence"/>
</dbReference>
<name>A0ABY0AX15_9ENTR</name>
<proteinExistence type="predicted"/>
<keyword evidence="2" id="KW-1185">Reference proteome</keyword>
<evidence type="ECO:0000313" key="1">
    <source>
        <dbReference type="EMBL" id="RTN26277.1"/>
    </source>
</evidence>
<sequence>MGFLVICGWMGHSKSGIVTAFDHHMVRDLGEVVMAQIESSSFGTFSKEKADIIAKHLEELARVIRDDPSKIIEFDWSMPEGDGMATTSLIYRK</sequence>
<organism evidence="1 2">
    <name type="scientific">Enterobacter quasimori</name>
    <dbReference type="NCBI Taxonomy" id="2838947"/>
    <lineage>
        <taxon>Bacteria</taxon>
        <taxon>Pseudomonadati</taxon>
        <taxon>Pseudomonadota</taxon>
        <taxon>Gammaproteobacteria</taxon>
        <taxon>Enterobacterales</taxon>
        <taxon>Enterobacteriaceae</taxon>
        <taxon>Enterobacter</taxon>
    </lineage>
</organism>
<dbReference type="RefSeq" id="WP_126544040.1">
    <property type="nucleotide sequence ID" value="NZ_RXRX01000002.1"/>
</dbReference>
<dbReference type="EMBL" id="RXRX01000002">
    <property type="protein sequence ID" value="RTN26277.1"/>
    <property type="molecule type" value="Genomic_DNA"/>
</dbReference>
<evidence type="ECO:0000313" key="2">
    <source>
        <dbReference type="Proteomes" id="UP000278241"/>
    </source>
</evidence>
<comment type="caution">
    <text evidence="1">The sequence shown here is derived from an EMBL/GenBank/DDBJ whole genome shotgun (WGS) entry which is preliminary data.</text>
</comment>
<gene>
    <name evidence="1" type="ORF">EKN94_04215</name>
</gene>
<protein>
    <submittedName>
        <fullName evidence="1">Uncharacterized protein</fullName>
    </submittedName>
</protein>
<accession>A0ABY0AX15</accession>
<reference evidence="1 2" key="1">
    <citation type="submission" date="2018-12" db="EMBL/GenBank/DDBJ databases">
        <title>The Batch Genome Submission of Enterobacter spp. strains.</title>
        <authorList>
            <person name="Wei L."/>
            <person name="Wu W."/>
            <person name="Lin J."/>
            <person name="Zhang X."/>
            <person name="Feng Y."/>
            <person name="Zong Z."/>
        </authorList>
    </citation>
    <scope>NUCLEOTIDE SEQUENCE [LARGE SCALE GENOMIC DNA]</scope>
    <source>
        <strain evidence="1 2">WCHEM090044</strain>
    </source>
</reference>